<protein>
    <submittedName>
        <fullName evidence="3">Uncharacterized protein</fullName>
    </submittedName>
</protein>
<feature type="transmembrane region" description="Helical" evidence="2">
    <location>
        <begin position="127"/>
        <end position="145"/>
    </location>
</feature>
<feature type="compositionally biased region" description="Low complexity" evidence="1">
    <location>
        <begin position="340"/>
        <end position="353"/>
    </location>
</feature>
<dbReference type="RefSeq" id="WP_090619081.1">
    <property type="nucleotide sequence ID" value="NZ_FOFD01000004.1"/>
</dbReference>
<evidence type="ECO:0000256" key="2">
    <source>
        <dbReference type="SAM" id="Phobius"/>
    </source>
</evidence>
<feature type="transmembrane region" description="Helical" evidence="2">
    <location>
        <begin position="21"/>
        <end position="47"/>
    </location>
</feature>
<keyword evidence="4" id="KW-1185">Reference proteome</keyword>
<name>A0A1H9M9I4_9EURY</name>
<feature type="transmembrane region" description="Helical" evidence="2">
    <location>
        <begin position="200"/>
        <end position="218"/>
    </location>
</feature>
<dbReference type="AlphaFoldDB" id="A0A1H9M9I4"/>
<proteinExistence type="predicted"/>
<feature type="compositionally biased region" description="Low complexity" evidence="1">
    <location>
        <begin position="293"/>
        <end position="303"/>
    </location>
</feature>
<evidence type="ECO:0000313" key="4">
    <source>
        <dbReference type="Proteomes" id="UP000199114"/>
    </source>
</evidence>
<dbReference type="EMBL" id="FOFD01000004">
    <property type="protein sequence ID" value="SER20125.1"/>
    <property type="molecule type" value="Genomic_DNA"/>
</dbReference>
<organism evidence="3 4">
    <name type="scientific">Natrinema salaciae</name>
    <dbReference type="NCBI Taxonomy" id="1186196"/>
    <lineage>
        <taxon>Archaea</taxon>
        <taxon>Methanobacteriati</taxon>
        <taxon>Methanobacteriota</taxon>
        <taxon>Stenosarchaea group</taxon>
        <taxon>Halobacteria</taxon>
        <taxon>Halobacteriales</taxon>
        <taxon>Natrialbaceae</taxon>
        <taxon>Natrinema</taxon>
    </lineage>
</organism>
<keyword evidence="2" id="KW-0812">Transmembrane</keyword>
<dbReference type="Proteomes" id="UP000199114">
    <property type="component" value="Unassembled WGS sequence"/>
</dbReference>
<feature type="transmembrane region" description="Helical" evidence="2">
    <location>
        <begin position="157"/>
        <end position="180"/>
    </location>
</feature>
<evidence type="ECO:0000313" key="3">
    <source>
        <dbReference type="EMBL" id="SER20125.1"/>
    </source>
</evidence>
<feature type="region of interest" description="Disordered" evidence="1">
    <location>
        <begin position="278"/>
        <end position="407"/>
    </location>
</feature>
<keyword evidence="2" id="KW-0472">Membrane</keyword>
<dbReference type="OrthoDB" id="387153at2157"/>
<keyword evidence="2" id="KW-1133">Transmembrane helix</keyword>
<evidence type="ECO:0000256" key="1">
    <source>
        <dbReference type="SAM" id="MobiDB-lite"/>
    </source>
</evidence>
<accession>A0A1H9M9I4</accession>
<gene>
    <name evidence="3" type="ORF">SAMN04489841_3259</name>
</gene>
<feature type="compositionally biased region" description="Low complexity" evidence="1">
    <location>
        <begin position="373"/>
        <end position="386"/>
    </location>
</feature>
<feature type="transmembrane region" description="Helical" evidence="2">
    <location>
        <begin position="59"/>
        <end position="82"/>
    </location>
</feature>
<feature type="transmembrane region" description="Helical" evidence="2">
    <location>
        <begin position="94"/>
        <end position="115"/>
    </location>
</feature>
<sequence length="449" mass="46057">MRLPIRSGTDHGTLVLLELGAVPVALLVTFFTLALAELVAAVVGVALDAAGASETIPEIATVVIGFGALVVLVTGGGHLVTGYRHCFESWFDDVSPLPVLLVPVVGIVVPIGYAFWQTGSLRPSSWLLLPVAVSANALAFRTIAIDSLREDRGRTSFVAGSLTALPAVAVLVDLAGEMLGSGRPVVRTTDAVAVGWSSPAGRAAVIAVPLSVAVLYGVGTVYSRQSRWEPDWLLPKSSDAIAALTSRARSLPRPGAVFVALTSRARSLPRPGAVFVALTSRDGSEPSGRQPTGAGRASSNAARSGDRSTARQRSGTAREVVPSSPGTDAAPRGGASSPGTDDSSSPAEATTDASADDDRSASAEETSDEREQPASAPLGGPGAAASTVEKDGTDVAAGTDGTASDTRIFVDDFDQYVPDETPVETCPDCEEEIPSDGVYNFCPFCGGEL</sequence>
<reference evidence="4" key="1">
    <citation type="submission" date="2016-10" db="EMBL/GenBank/DDBJ databases">
        <authorList>
            <person name="Varghese N."/>
            <person name="Submissions S."/>
        </authorList>
    </citation>
    <scope>NUCLEOTIDE SEQUENCE [LARGE SCALE GENOMIC DNA]</scope>
    <source>
        <strain evidence="4">DSM 25055</strain>
    </source>
</reference>